<sequence length="59" mass="6262">MVQGEGAEQRSSLTEPQDPVGDLHVPAAPITSVDAEADADAILATVAERERNRLPGRRP</sequence>
<proteinExistence type="predicted"/>
<gene>
    <name evidence="2" type="ORF">AQI88_41155</name>
</gene>
<reference evidence="2 3" key="1">
    <citation type="submission" date="2015-10" db="EMBL/GenBank/DDBJ databases">
        <title>Draft genome sequence of Streptomyces cellostaticus DSM 40189, type strain for the species Streptomyces cellostaticus.</title>
        <authorList>
            <person name="Ruckert C."/>
            <person name="Winkler A."/>
            <person name="Kalinowski J."/>
            <person name="Kampfer P."/>
            <person name="Glaeser S."/>
        </authorList>
    </citation>
    <scope>NUCLEOTIDE SEQUENCE [LARGE SCALE GENOMIC DNA]</scope>
    <source>
        <strain evidence="2 3">DSM 40189</strain>
    </source>
</reference>
<evidence type="ECO:0000313" key="3">
    <source>
        <dbReference type="Proteomes" id="UP000054241"/>
    </source>
</evidence>
<evidence type="ECO:0000256" key="1">
    <source>
        <dbReference type="SAM" id="MobiDB-lite"/>
    </source>
</evidence>
<accession>A0A124HA10</accession>
<comment type="caution">
    <text evidence="2">The sequence shown here is derived from an EMBL/GenBank/DDBJ whole genome shotgun (WGS) entry which is preliminary data.</text>
</comment>
<name>A0A124HA10_9ACTN</name>
<dbReference type="Proteomes" id="UP000054241">
    <property type="component" value="Unassembled WGS sequence"/>
</dbReference>
<dbReference type="AlphaFoldDB" id="A0A124HA10"/>
<dbReference type="RefSeq" id="WP_067010810.1">
    <property type="nucleotide sequence ID" value="NZ_BNDU01000006.1"/>
</dbReference>
<organism evidence="2 3">
    <name type="scientific">Streptomyces cellostaticus</name>
    <dbReference type="NCBI Taxonomy" id="67285"/>
    <lineage>
        <taxon>Bacteria</taxon>
        <taxon>Bacillati</taxon>
        <taxon>Actinomycetota</taxon>
        <taxon>Actinomycetes</taxon>
        <taxon>Kitasatosporales</taxon>
        <taxon>Streptomycetaceae</taxon>
        <taxon>Streptomyces</taxon>
    </lineage>
</organism>
<evidence type="ECO:0000313" key="2">
    <source>
        <dbReference type="EMBL" id="KUM86648.1"/>
    </source>
</evidence>
<dbReference type="EMBL" id="LMWL01000109">
    <property type="protein sequence ID" value="KUM86648.1"/>
    <property type="molecule type" value="Genomic_DNA"/>
</dbReference>
<protein>
    <submittedName>
        <fullName evidence="2">Uncharacterized protein</fullName>
    </submittedName>
</protein>
<keyword evidence="3" id="KW-1185">Reference proteome</keyword>
<feature type="region of interest" description="Disordered" evidence="1">
    <location>
        <begin position="1"/>
        <end position="32"/>
    </location>
</feature>